<comment type="caution">
    <text evidence="8">The sequence shown here is derived from an EMBL/GenBank/DDBJ whole genome shotgun (WGS) entry which is preliminary data.</text>
</comment>
<dbReference type="GO" id="GO:0005886">
    <property type="term" value="C:plasma membrane"/>
    <property type="evidence" value="ECO:0007669"/>
    <property type="project" value="UniProtKB-SubCell"/>
</dbReference>
<comment type="subcellular location">
    <subcellularLocation>
        <location evidence="1">Cell membrane</location>
        <topology evidence="1">Multi-pass membrane protein</topology>
    </subcellularLocation>
</comment>
<dbReference type="Proteomes" id="UP000632498">
    <property type="component" value="Unassembled WGS sequence"/>
</dbReference>
<dbReference type="GO" id="GO:0016740">
    <property type="term" value="F:transferase activity"/>
    <property type="evidence" value="ECO:0007669"/>
    <property type="project" value="UniProtKB-KW"/>
</dbReference>
<feature type="transmembrane region" description="Helical" evidence="6">
    <location>
        <begin position="764"/>
        <end position="788"/>
    </location>
</feature>
<feature type="transmembrane region" description="Helical" evidence="6">
    <location>
        <begin position="800"/>
        <end position="823"/>
    </location>
</feature>
<name>A0A917F5J1_9PROT</name>
<evidence type="ECO:0000256" key="4">
    <source>
        <dbReference type="ARBA" id="ARBA00022989"/>
    </source>
</evidence>
<reference evidence="8" key="1">
    <citation type="journal article" date="2014" name="Int. J. Syst. Evol. Microbiol.">
        <title>Complete genome sequence of Corynebacterium casei LMG S-19264T (=DSM 44701T), isolated from a smear-ripened cheese.</title>
        <authorList>
            <consortium name="US DOE Joint Genome Institute (JGI-PGF)"/>
            <person name="Walter F."/>
            <person name="Albersmeier A."/>
            <person name="Kalinowski J."/>
            <person name="Ruckert C."/>
        </authorList>
    </citation>
    <scope>NUCLEOTIDE SEQUENCE</scope>
    <source>
        <strain evidence="8">CGMCC 1.15254</strain>
    </source>
</reference>
<dbReference type="PANTHER" id="PTHR30287:SF1">
    <property type="entry name" value="INNER MEMBRANE PROTEIN"/>
    <property type="match status" value="1"/>
</dbReference>
<sequence>MTNWTHAFRLARRELRSGTQGFRIFLACLILGVATIAAVSSLNLSISDGLARDGKILLGGDIDLRLSGRTIDDDQRDYLSSFGQLSHVSELRAMAQGEDKRLLVELKAVDILYPLVGQVQTNGASPFDSAMNSAQAVVDQEVLNRLQINVGDTIKLGEATLFIADVLKKEPDRIASVINFGPRVLISQQTLDQTKLLQPGSVVRHHYRLLLDDPNQAIGFEEKLKETFPEAGWRIRTPDNAAPGVENFIDRLALFLSFVGFTTLLIGGVGVSAGVRDYLNGKTATIATFKCLGASSDIIFGTYLVQITLISLIGISVGLILGGAAPLIAAQIGSSLFPVVPHGALYPGALLSAAAFGILTVMAFAFWPLGRVQNVAASALFRDKVTPITAEPARKYKIYSYGAAGLLILLTLATAHRLDFAIVFVVVAALVLLILKLAGRLTATLAQKTPHLGHTGMRLAIAALHRPGTTAPAVILSLGLGLSVLVAVTQIDQNLRGQISDELPKQAPTFFFIDIQSDQADAFDQALQTIDGTSQYKRVPSLRGRITQIDGVDVDKVNIDSQSQWAVRGDRALTYAREPAEGSKIIKGEWWPADYQGAPQISLDAGLANGFGVEIGDSLTVNVLGRNVTAEITSLREINWKSLRFDFAIIMSPGLLEHAPHSHIAAIHANDQAAPDIEQKLARGFPNVSIIRVEEALNSARNIMDGISSAIGVAASLTVMAGALVLAGAMASGRQQRIYEAVVFKVLGATRAKMLQAYLIEYSVLGLVTGVISAIVGSLAAWGVITFLMDMNWRFHPQGVILTLGICLILTIAAGFIGTWNALSEKAAPHLRNE</sequence>
<reference evidence="8" key="2">
    <citation type="submission" date="2020-09" db="EMBL/GenBank/DDBJ databases">
        <authorList>
            <person name="Sun Q."/>
            <person name="Zhou Y."/>
        </authorList>
    </citation>
    <scope>NUCLEOTIDE SEQUENCE</scope>
    <source>
        <strain evidence="8">CGMCC 1.15254</strain>
    </source>
</reference>
<gene>
    <name evidence="8" type="ORF">GCM10011332_04440</name>
</gene>
<dbReference type="EMBL" id="BMHV01000002">
    <property type="protein sequence ID" value="GGF54152.1"/>
    <property type="molecule type" value="Genomic_DNA"/>
</dbReference>
<keyword evidence="8" id="KW-0808">Transferase</keyword>
<evidence type="ECO:0000256" key="5">
    <source>
        <dbReference type="ARBA" id="ARBA00023136"/>
    </source>
</evidence>
<dbReference type="AlphaFoldDB" id="A0A917F5J1"/>
<evidence type="ECO:0000256" key="3">
    <source>
        <dbReference type="ARBA" id="ARBA00022692"/>
    </source>
</evidence>
<feature type="transmembrane region" description="Helical" evidence="6">
    <location>
        <begin position="398"/>
        <end position="415"/>
    </location>
</feature>
<evidence type="ECO:0000313" key="9">
    <source>
        <dbReference type="Proteomes" id="UP000632498"/>
    </source>
</evidence>
<proteinExistence type="predicted"/>
<evidence type="ECO:0000259" key="7">
    <source>
        <dbReference type="Pfam" id="PF02687"/>
    </source>
</evidence>
<evidence type="ECO:0000256" key="2">
    <source>
        <dbReference type="ARBA" id="ARBA00022475"/>
    </source>
</evidence>
<dbReference type="PANTHER" id="PTHR30287">
    <property type="entry name" value="MEMBRANE COMPONENT OF PREDICTED ABC SUPERFAMILY METABOLITE UPTAKE TRANSPORTER"/>
    <property type="match status" value="1"/>
</dbReference>
<dbReference type="RefSeq" id="WP_188660894.1">
    <property type="nucleotide sequence ID" value="NZ_BMHV01000002.1"/>
</dbReference>
<feature type="transmembrane region" description="Helical" evidence="6">
    <location>
        <begin position="344"/>
        <end position="367"/>
    </location>
</feature>
<feature type="transmembrane region" description="Helical" evidence="6">
    <location>
        <begin position="21"/>
        <end position="42"/>
    </location>
</feature>
<feature type="transmembrane region" description="Helical" evidence="6">
    <location>
        <begin position="252"/>
        <end position="279"/>
    </location>
</feature>
<keyword evidence="9" id="KW-1185">Reference proteome</keyword>
<evidence type="ECO:0000256" key="1">
    <source>
        <dbReference type="ARBA" id="ARBA00004651"/>
    </source>
</evidence>
<feature type="transmembrane region" description="Helical" evidence="6">
    <location>
        <begin position="300"/>
        <end position="324"/>
    </location>
</feature>
<feature type="domain" description="ABC3 transporter permease C-terminal" evidence="7">
    <location>
        <begin position="713"/>
        <end position="824"/>
    </location>
</feature>
<dbReference type="InterPro" id="IPR038766">
    <property type="entry name" value="Membrane_comp_ABC_pdt"/>
</dbReference>
<evidence type="ECO:0000256" key="6">
    <source>
        <dbReference type="SAM" id="Phobius"/>
    </source>
</evidence>
<feature type="transmembrane region" description="Helical" evidence="6">
    <location>
        <begin position="421"/>
        <end position="438"/>
    </location>
</feature>
<keyword evidence="3 6" id="KW-0812">Transmembrane</keyword>
<keyword evidence="5 6" id="KW-0472">Membrane</keyword>
<dbReference type="Pfam" id="PF02687">
    <property type="entry name" value="FtsX"/>
    <property type="match status" value="1"/>
</dbReference>
<keyword evidence="2" id="KW-1003">Cell membrane</keyword>
<dbReference type="InterPro" id="IPR003838">
    <property type="entry name" value="ABC3_permease_C"/>
</dbReference>
<organism evidence="8 9">
    <name type="scientific">Terasakiella brassicae</name>
    <dbReference type="NCBI Taxonomy" id="1634917"/>
    <lineage>
        <taxon>Bacteria</taxon>
        <taxon>Pseudomonadati</taxon>
        <taxon>Pseudomonadota</taxon>
        <taxon>Alphaproteobacteria</taxon>
        <taxon>Rhodospirillales</taxon>
        <taxon>Terasakiellaceae</taxon>
        <taxon>Terasakiella</taxon>
    </lineage>
</organism>
<evidence type="ECO:0000313" key="8">
    <source>
        <dbReference type="EMBL" id="GGF54152.1"/>
    </source>
</evidence>
<feature type="transmembrane region" description="Helical" evidence="6">
    <location>
        <begin position="710"/>
        <end position="731"/>
    </location>
</feature>
<keyword evidence="4 6" id="KW-1133">Transmembrane helix</keyword>
<accession>A0A917F5J1</accession>
<protein>
    <submittedName>
        <fullName evidence="8">Glycosyl transferase family 1</fullName>
    </submittedName>
</protein>